<organism evidence="1 2">
    <name type="scientific">Penicillium antarcticum</name>
    <dbReference type="NCBI Taxonomy" id="416450"/>
    <lineage>
        <taxon>Eukaryota</taxon>
        <taxon>Fungi</taxon>
        <taxon>Dikarya</taxon>
        <taxon>Ascomycota</taxon>
        <taxon>Pezizomycotina</taxon>
        <taxon>Eurotiomycetes</taxon>
        <taxon>Eurotiomycetidae</taxon>
        <taxon>Eurotiales</taxon>
        <taxon>Aspergillaceae</taxon>
        <taxon>Penicillium</taxon>
    </lineage>
</organism>
<evidence type="ECO:0000313" key="1">
    <source>
        <dbReference type="EMBL" id="OQD89451.1"/>
    </source>
</evidence>
<dbReference type="AlphaFoldDB" id="A0A1V6QJS0"/>
<keyword evidence="2" id="KW-1185">Reference proteome</keyword>
<proteinExistence type="predicted"/>
<dbReference type="InterPro" id="IPR046670">
    <property type="entry name" value="DUF6540"/>
</dbReference>
<accession>A0A1V6QJS0</accession>
<reference evidence="2" key="1">
    <citation type="journal article" date="2017" name="Nat. Microbiol.">
        <title>Global analysis of biosynthetic gene clusters reveals vast potential of secondary metabolite production in Penicillium species.</title>
        <authorList>
            <person name="Nielsen J.C."/>
            <person name="Grijseels S."/>
            <person name="Prigent S."/>
            <person name="Ji B."/>
            <person name="Dainat J."/>
            <person name="Nielsen K.F."/>
            <person name="Frisvad J.C."/>
            <person name="Workman M."/>
            <person name="Nielsen J."/>
        </authorList>
    </citation>
    <scope>NUCLEOTIDE SEQUENCE [LARGE SCALE GENOMIC DNA]</scope>
    <source>
        <strain evidence="2">IBT 31811</strain>
    </source>
</reference>
<dbReference type="EMBL" id="MDYN01000002">
    <property type="protein sequence ID" value="OQD89451.1"/>
    <property type="molecule type" value="Genomic_DNA"/>
</dbReference>
<comment type="caution">
    <text evidence="1">The sequence shown here is derived from an EMBL/GenBank/DDBJ whole genome shotgun (WGS) entry which is preliminary data.</text>
</comment>
<dbReference type="OrthoDB" id="37659at2759"/>
<dbReference type="STRING" id="416450.A0A1V6QJS0"/>
<dbReference type="Pfam" id="PF20174">
    <property type="entry name" value="DUF6540"/>
    <property type="match status" value="1"/>
</dbReference>
<sequence>MPTQLSILVYKGIPVDFPKYRHTALHALYNKDTGDNEWLHVVGAHPFFKFQKDPQNPISEEPIVWIPVCTVPESVTRAMIHAACSRTAVRNEPSNWDWNCQNWVGEALAGLVDVEAVSEEQRGLAIGVMADVILEAEDEEFDNGMY</sequence>
<evidence type="ECO:0000313" key="2">
    <source>
        <dbReference type="Proteomes" id="UP000191672"/>
    </source>
</evidence>
<name>A0A1V6QJS0_9EURO</name>
<dbReference type="Proteomes" id="UP000191672">
    <property type="component" value="Unassembled WGS sequence"/>
</dbReference>
<gene>
    <name evidence="1" type="ORF">PENANT_c002G09753</name>
</gene>
<protein>
    <submittedName>
        <fullName evidence="1">Uncharacterized protein</fullName>
    </submittedName>
</protein>